<dbReference type="EMBL" id="LDOT01000027">
    <property type="protein sequence ID" value="KLV03693.1"/>
    <property type="molecule type" value="Genomic_DNA"/>
</dbReference>
<proteinExistence type="predicted"/>
<protein>
    <recommendedName>
        <fullName evidence="3">PcfJ-like protein</fullName>
    </recommendedName>
</protein>
<dbReference type="PATRIC" id="fig|1195763.3.peg.3826"/>
<evidence type="ECO:0000313" key="1">
    <source>
        <dbReference type="EMBL" id="KLV03693.1"/>
    </source>
</evidence>
<sequence>MSTMITIPTTMLGFNYDIELDNWHNKLSGCRVYQSGEQEPLDGGLGLGLDLLCGSQEGQQWLSTIPADLLAITDVFPEYQYQMLWLAVNSSSARQILECRPLLLVLICDKYNVDNEKALEVANLGQREILSHLGFDSSKSALKFIDKLDLTYQRSSELPHVIKQLDSAFSRFKVFKHYHRVNYSALALDHTHPFLTGTRLGMAIAHSTRRERRNLVTYLSDTLALGLAIGGVDPVLRVERLHSVEQLIVLHDQWVAVQLERRFEAMKPKDTDKPYPVCLPNAEGIRQIVDYDDLCLEAKQQRHCIAVYHNRIAAGHYAAYRMESPERMTIGIFINRKKAFPYEISQIAGFMNAIPSEKTRQRVHAWFEECKQQGL</sequence>
<evidence type="ECO:0000313" key="2">
    <source>
        <dbReference type="Proteomes" id="UP000036097"/>
    </source>
</evidence>
<dbReference type="Pfam" id="PF14284">
    <property type="entry name" value="PcfJ"/>
    <property type="match status" value="1"/>
</dbReference>
<dbReference type="InterPro" id="IPR025586">
    <property type="entry name" value="PcfJ"/>
</dbReference>
<evidence type="ECO:0008006" key="3">
    <source>
        <dbReference type="Google" id="ProtNLM"/>
    </source>
</evidence>
<organism evidence="1 2">
    <name type="scientific">Photobacterium aquae</name>
    <dbReference type="NCBI Taxonomy" id="1195763"/>
    <lineage>
        <taxon>Bacteria</taxon>
        <taxon>Pseudomonadati</taxon>
        <taxon>Pseudomonadota</taxon>
        <taxon>Gammaproteobacteria</taxon>
        <taxon>Vibrionales</taxon>
        <taxon>Vibrionaceae</taxon>
        <taxon>Photobacterium</taxon>
    </lineage>
</organism>
<gene>
    <name evidence="1" type="ORF">ABT56_17920</name>
</gene>
<comment type="caution">
    <text evidence="1">The sequence shown here is derived from an EMBL/GenBank/DDBJ whole genome shotgun (WGS) entry which is preliminary data.</text>
</comment>
<dbReference type="AlphaFoldDB" id="A0A0J1GVI4"/>
<name>A0A0J1GVI4_9GAMM</name>
<keyword evidence="2" id="KW-1185">Reference proteome</keyword>
<accession>A0A0J1GVI4</accession>
<dbReference type="OrthoDB" id="5816009at2"/>
<reference evidence="1 2" key="1">
    <citation type="submission" date="2015-05" db="EMBL/GenBank/DDBJ databases">
        <title>Photobacterium galathea sp. nov.</title>
        <authorList>
            <person name="Machado H."/>
            <person name="Gram L."/>
        </authorList>
    </citation>
    <scope>NUCLEOTIDE SEQUENCE [LARGE SCALE GENOMIC DNA]</scope>
    <source>
        <strain evidence="1 2">CGMCC 1.12159</strain>
    </source>
</reference>
<dbReference type="Proteomes" id="UP000036097">
    <property type="component" value="Unassembled WGS sequence"/>
</dbReference>
<dbReference type="RefSeq" id="WP_047880279.1">
    <property type="nucleotide sequence ID" value="NZ_LDOT01000027.1"/>
</dbReference>